<protein>
    <recommendedName>
        <fullName evidence="3">DUF4105 domain-containing protein</fullName>
    </recommendedName>
</protein>
<evidence type="ECO:0000313" key="2">
    <source>
        <dbReference type="Proteomes" id="UP000316008"/>
    </source>
</evidence>
<dbReference type="AlphaFoldDB" id="A0A556N7S7"/>
<reference evidence="1 2" key="1">
    <citation type="submission" date="2019-07" db="EMBL/GenBank/DDBJ databases">
        <authorList>
            <person name="Huq M.A."/>
        </authorList>
    </citation>
    <scope>NUCLEOTIDE SEQUENCE [LARGE SCALE GENOMIC DNA]</scope>
    <source>
        <strain evidence="1 2">MAH-3</strain>
    </source>
</reference>
<comment type="caution">
    <text evidence="1">The sequence shown here is derived from an EMBL/GenBank/DDBJ whole genome shotgun (WGS) entry which is preliminary data.</text>
</comment>
<dbReference type="Proteomes" id="UP000316008">
    <property type="component" value="Unassembled WGS sequence"/>
</dbReference>
<dbReference type="EMBL" id="VLPL01000001">
    <property type="protein sequence ID" value="TSJ48188.1"/>
    <property type="molecule type" value="Genomic_DNA"/>
</dbReference>
<evidence type="ECO:0008006" key="3">
    <source>
        <dbReference type="Google" id="ProtNLM"/>
    </source>
</evidence>
<dbReference type="OrthoDB" id="671845at2"/>
<name>A0A556N7S7_9FLAO</name>
<accession>A0A556N7S7</accession>
<organism evidence="1 2">
    <name type="scientific">Fluviicola chungangensis</name>
    <dbReference type="NCBI Taxonomy" id="2597671"/>
    <lineage>
        <taxon>Bacteria</taxon>
        <taxon>Pseudomonadati</taxon>
        <taxon>Bacteroidota</taxon>
        <taxon>Flavobacteriia</taxon>
        <taxon>Flavobacteriales</taxon>
        <taxon>Crocinitomicaceae</taxon>
        <taxon>Fluviicola</taxon>
    </lineage>
</organism>
<sequence length="196" mass="22538">MKPSVIFLLLLPFTCFCQTDTLVVEIIYGSKPITQEERHWFGGKLGGHIGLKIGEDSVMHFVPGGRVAATNFNSDTGNYLISSKRSFYRTFYCDTTKTCRIFIPVTRAQKQKLVKDSAPFLKKGPYPYAFFGMRCAAACYHLLSLADVTKDRSRSSMTWKFFYPRKLRKFLFKEAKSKDWTITQTPGSSKRKWDHD</sequence>
<evidence type="ECO:0000313" key="1">
    <source>
        <dbReference type="EMBL" id="TSJ48188.1"/>
    </source>
</evidence>
<keyword evidence="2" id="KW-1185">Reference proteome</keyword>
<gene>
    <name evidence="1" type="ORF">FO442_03355</name>
</gene>
<dbReference type="RefSeq" id="WP_144331723.1">
    <property type="nucleotide sequence ID" value="NZ_VLPL01000001.1"/>
</dbReference>
<proteinExistence type="predicted"/>